<feature type="signal peptide" evidence="1">
    <location>
        <begin position="1"/>
        <end position="21"/>
    </location>
</feature>
<evidence type="ECO:0000313" key="2">
    <source>
        <dbReference type="EMBL" id="CAB3379307.1"/>
    </source>
</evidence>
<gene>
    <name evidence="2" type="ORF">CLODIP_2_CD07557</name>
</gene>
<name>A0A8S1DGK9_9INSE</name>
<organism evidence="2 3">
    <name type="scientific">Cloeon dipterum</name>
    <dbReference type="NCBI Taxonomy" id="197152"/>
    <lineage>
        <taxon>Eukaryota</taxon>
        <taxon>Metazoa</taxon>
        <taxon>Ecdysozoa</taxon>
        <taxon>Arthropoda</taxon>
        <taxon>Hexapoda</taxon>
        <taxon>Insecta</taxon>
        <taxon>Pterygota</taxon>
        <taxon>Palaeoptera</taxon>
        <taxon>Ephemeroptera</taxon>
        <taxon>Pisciforma</taxon>
        <taxon>Baetidae</taxon>
        <taxon>Cloeon</taxon>
    </lineage>
</organism>
<evidence type="ECO:0000313" key="3">
    <source>
        <dbReference type="Proteomes" id="UP000494165"/>
    </source>
</evidence>
<protein>
    <recommendedName>
        <fullName evidence="4">Sushi domain-containing protein</fullName>
    </recommendedName>
</protein>
<keyword evidence="1" id="KW-0732">Signal</keyword>
<evidence type="ECO:0008006" key="4">
    <source>
        <dbReference type="Google" id="ProtNLM"/>
    </source>
</evidence>
<dbReference type="AlphaFoldDB" id="A0A8S1DGK9"/>
<accession>A0A8S1DGK9</accession>
<evidence type="ECO:0000256" key="1">
    <source>
        <dbReference type="SAM" id="SignalP"/>
    </source>
</evidence>
<reference evidence="2 3" key="1">
    <citation type="submission" date="2020-04" db="EMBL/GenBank/DDBJ databases">
        <authorList>
            <person name="Alioto T."/>
            <person name="Alioto T."/>
            <person name="Gomez Garrido J."/>
        </authorList>
    </citation>
    <scope>NUCLEOTIDE SEQUENCE [LARGE SCALE GENOMIC DNA]</scope>
</reference>
<feature type="chain" id="PRO_5035865219" description="Sushi domain-containing protein" evidence="1">
    <location>
        <begin position="22"/>
        <end position="98"/>
    </location>
</feature>
<keyword evidence="3" id="KW-1185">Reference proteome</keyword>
<dbReference type="Proteomes" id="UP000494165">
    <property type="component" value="Unassembled WGS sequence"/>
</dbReference>
<dbReference type="EMBL" id="CADEPI010000183">
    <property type="protein sequence ID" value="CAB3379307.1"/>
    <property type="molecule type" value="Genomic_DNA"/>
</dbReference>
<comment type="caution">
    <text evidence="2">The sequence shown here is derived from an EMBL/GenBank/DDBJ whole genome shotgun (WGS) entry which is preliminary data.</text>
</comment>
<sequence length="98" mass="11003">MEKVAFLCSLLLLCELKMLEARTDDAETGGVVLAAFQSKRCPPGEAFNTFFKRCVESFDEHQESTESTVLNIAGAPIRNKCRNGQVWSNRLNRCITVF</sequence>
<proteinExistence type="predicted"/>